<dbReference type="Proteomes" id="UP001149860">
    <property type="component" value="Chromosome"/>
</dbReference>
<name>A0ACD5DGR9_9LACO</name>
<reference evidence="1" key="1">
    <citation type="submission" date="2024-08" db="EMBL/GenBank/DDBJ databases">
        <title>Lentilactobacillus sp. nov., isolated from tree bark.</title>
        <authorList>
            <person name="Phuengjayaem S."/>
            <person name="Tanasupawat S."/>
        </authorList>
    </citation>
    <scope>NUCLEOTIDE SEQUENCE</scope>
    <source>
        <strain evidence="1">SPB1-3</strain>
    </source>
</reference>
<evidence type="ECO:0000313" key="1">
    <source>
        <dbReference type="EMBL" id="XFD40577.1"/>
    </source>
</evidence>
<accession>A0ACD5DGR9</accession>
<proteinExistence type="predicted"/>
<organism evidence="1 2">
    <name type="scientific">Lentilactobacillus terminaliae</name>
    <dbReference type="NCBI Taxonomy" id="3003483"/>
    <lineage>
        <taxon>Bacteria</taxon>
        <taxon>Bacillati</taxon>
        <taxon>Bacillota</taxon>
        <taxon>Bacilli</taxon>
        <taxon>Lactobacillales</taxon>
        <taxon>Lactobacillaceae</taxon>
        <taxon>Lentilactobacillus</taxon>
    </lineage>
</organism>
<keyword evidence="2" id="KW-1185">Reference proteome</keyword>
<protein>
    <submittedName>
        <fullName evidence="1">Threonine/serine exporter ThrE family protein</fullName>
    </submittedName>
</protein>
<sequence length="451" mass="49042">MDNSKKITSNGTYHLSNKHHMTIQWGKIIGGEDVPSTKASVKDKSSIVGRVGIQMLSCGTGAWRVRDGMNKIARALGITCSADIGLTSIEYTCFDQEHSYSQTLALPSTGVNTDKLNTMEHFVNDFESKFSQLSIQEIHRFLDKIQKKPGNYSALVAGGAAAMACAAFIFLLGGGPIEMLCCFFGAGIGNYVRRKMIDHHLTTVADTAIGVAVACLAYFIIFKGLEYGLHIGGHHEAGYIGSMLFVIPGFPFITSILDITKLDMRSGLERLAYATMITVIASLVGWLVAMMVDFQPENFAPLGLGVLPLMLLRIPASFCGVYGFSMMFNSSQRMAITAGLIGAVANTLRLELVDLTNIPASAAAFIGALLAGLLASFINKYNGYPRISLTVPSIVIMVPGLYIYRGIYYIGLNTIGLGALWLTKAILIIMFLPLGLFVARFLLDRDWRHFD</sequence>
<dbReference type="EMBL" id="CP168151">
    <property type="protein sequence ID" value="XFD40577.1"/>
    <property type="molecule type" value="Genomic_DNA"/>
</dbReference>
<gene>
    <name evidence="1" type="ORF">O0236_004560</name>
</gene>
<evidence type="ECO:0000313" key="2">
    <source>
        <dbReference type="Proteomes" id="UP001149860"/>
    </source>
</evidence>